<evidence type="ECO:0000256" key="1">
    <source>
        <dbReference type="SAM" id="Phobius"/>
    </source>
</evidence>
<evidence type="ECO:0000256" key="2">
    <source>
        <dbReference type="SAM" id="SignalP"/>
    </source>
</evidence>
<reference evidence="3 4" key="1">
    <citation type="submission" date="2024-10" db="EMBL/GenBank/DDBJ databases">
        <title>Burkholderia semiarida in Mexico.</title>
        <authorList>
            <person name="Estrada P."/>
        </authorList>
    </citation>
    <scope>NUCLEOTIDE SEQUENCE [LARGE SCALE GENOMIC DNA]</scope>
    <source>
        <strain evidence="3 4">CLM7-1</strain>
    </source>
</reference>
<name>A0ABW7L9V3_9BURK</name>
<evidence type="ECO:0000313" key="4">
    <source>
        <dbReference type="Proteomes" id="UP001609186"/>
    </source>
</evidence>
<dbReference type="InterPro" id="IPR008020">
    <property type="entry name" value="G8P"/>
</dbReference>
<gene>
    <name evidence="3" type="ORF">ACGTRS_26000</name>
</gene>
<organism evidence="3 4">
    <name type="scientific">Burkholderia semiarida</name>
    <dbReference type="NCBI Taxonomy" id="2843303"/>
    <lineage>
        <taxon>Bacteria</taxon>
        <taxon>Pseudomonadati</taxon>
        <taxon>Pseudomonadota</taxon>
        <taxon>Betaproteobacteria</taxon>
        <taxon>Burkholderiales</taxon>
        <taxon>Burkholderiaceae</taxon>
        <taxon>Burkholderia</taxon>
        <taxon>Burkholderia cepacia complex</taxon>
    </lineage>
</organism>
<evidence type="ECO:0000313" key="3">
    <source>
        <dbReference type="EMBL" id="MFH5254691.1"/>
    </source>
</evidence>
<keyword evidence="4" id="KW-1185">Reference proteome</keyword>
<keyword evidence="1" id="KW-0812">Transmembrane</keyword>
<comment type="caution">
    <text evidence="3">The sequence shown here is derived from an EMBL/GenBank/DDBJ whole genome shotgun (WGS) entry which is preliminary data.</text>
</comment>
<keyword evidence="1" id="KW-1133">Transmembrane helix</keyword>
<proteinExistence type="predicted"/>
<dbReference type="EMBL" id="JBIMPM010000039">
    <property type="protein sequence ID" value="MFH5254691.1"/>
    <property type="molecule type" value="Genomic_DNA"/>
</dbReference>
<dbReference type="Proteomes" id="UP001609186">
    <property type="component" value="Unassembled WGS sequence"/>
</dbReference>
<keyword evidence="1" id="KW-0472">Membrane</keyword>
<accession>A0ABW7L9V3</accession>
<feature type="chain" id="PRO_5046952922" evidence="2">
    <location>
        <begin position="34"/>
        <end position="84"/>
    </location>
</feature>
<dbReference type="Pfam" id="PF05356">
    <property type="entry name" value="Phage_Coat_B"/>
    <property type="match status" value="1"/>
</dbReference>
<sequence length="84" mass="7961">MLKAKKLVAGVKGAAARAAVGVVAAGGSVAAFAQSTGTGSTFDPTGIVSAVSGTTASVVAVGTAVLGVVAVAWGIKMVRSFLGR</sequence>
<feature type="transmembrane region" description="Helical" evidence="1">
    <location>
        <begin position="57"/>
        <end position="75"/>
    </location>
</feature>
<keyword evidence="2" id="KW-0732">Signal</keyword>
<dbReference type="RefSeq" id="WP_395130630.1">
    <property type="nucleotide sequence ID" value="NZ_JBIMPM010000039.1"/>
</dbReference>
<protein>
    <submittedName>
        <fullName evidence="3">Major capsid protein</fullName>
    </submittedName>
</protein>
<feature type="signal peptide" evidence="2">
    <location>
        <begin position="1"/>
        <end position="33"/>
    </location>
</feature>